<dbReference type="Proteomes" id="UP000033052">
    <property type="component" value="Chromosome"/>
</dbReference>
<dbReference type="Gene3D" id="3.40.50.300">
    <property type="entry name" value="P-loop containing nucleotide triphosphate hydrolases"/>
    <property type="match status" value="1"/>
</dbReference>
<evidence type="ECO:0000313" key="11">
    <source>
        <dbReference type="Proteomes" id="UP000486601"/>
    </source>
</evidence>
<accession>A0A7X5SWV4</accession>
<organism evidence="7 11">
    <name type="scientific">Clostridium sporogenes</name>
    <dbReference type="NCBI Taxonomy" id="1509"/>
    <lineage>
        <taxon>Bacteria</taxon>
        <taxon>Bacillati</taxon>
        <taxon>Bacillota</taxon>
        <taxon>Clostridia</taxon>
        <taxon>Eubacteriales</taxon>
        <taxon>Clostridiaceae</taxon>
        <taxon>Clostridium</taxon>
    </lineage>
</organism>
<dbReference type="PROSITE" id="PS50893">
    <property type="entry name" value="ABC_TRANSPORTER_2"/>
    <property type="match status" value="1"/>
</dbReference>
<keyword evidence="3" id="KW-0547">Nucleotide-binding</keyword>
<comment type="similarity">
    <text evidence="1">Belongs to the ABC transporter superfamily.</text>
</comment>
<evidence type="ECO:0000256" key="3">
    <source>
        <dbReference type="ARBA" id="ARBA00022741"/>
    </source>
</evidence>
<dbReference type="Proteomes" id="UP000486601">
    <property type="component" value="Unassembled WGS sequence"/>
</dbReference>
<evidence type="ECO:0000313" key="9">
    <source>
        <dbReference type="Proteomes" id="UP000033052"/>
    </source>
</evidence>
<evidence type="ECO:0000313" key="8">
    <source>
        <dbReference type="EMBL" id="PHH00680.1"/>
    </source>
</evidence>
<dbReference type="EMBL" id="SXCS01000002">
    <property type="protein sequence ID" value="NFR60922.1"/>
    <property type="molecule type" value="Genomic_DNA"/>
</dbReference>
<protein>
    <submittedName>
        <fullName evidence="8">ABC transporter ATP-binding protein</fullName>
    </submittedName>
    <submittedName>
        <fullName evidence="6">ABC-type antimicrobial peptide transport system, ATPase component</fullName>
    </submittedName>
    <submittedName>
        <fullName evidence="7">ATP-binding cassette domain-containing protein</fullName>
    </submittedName>
</protein>
<evidence type="ECO:0000259" key="5">
    <source>
        <dbReference type="PROSITE" id="PS50893"/>
    </source>
</evidence>
<dbReference type="InterPro" id="IPR003439">
    <property type="entry name" value="ABC_transporter-like_ATP-bd"/>
</dbReference>
<name>A0A7X5SWV4_CLOSG</name>
<dbReference type="RefSeq" id="WP_003490946.1">
    <property type="nucleotide sequence ID" value="NZ_CBCRVC010000033.1"/>
</dbReference>
<keyword evidence="2" id="KW-0813">Transport</keyword>
<dbReference type="PANTHER" id="PTHR43117">
    <property type="entry name" value="OSMOPROTECTANT IMPORT ATP-BINDING PROTEIN OSMV"/>
    <property type="match status" value="1"/>
</dbReference>
<feature type="domain" description="ABC transporter" evidence="5">
    <location>
        <begin position="2"/>
        <end position="230"/>
    </location>
</feature>
<dbReference type="KEGG" id="cld:CLSPO_c14060"/>
<dbReference type="Proteomes" id="UP000223854">
    <property type="component" value="Unassembled WGS sequence"/>
</dbReference>
<evidence type="ECO:0000256" key="4">
    <source>
        <dbReference type="ARBA" id="ARBA00022840"/>
    </source>
</evidence>
<reference evidence="6 9" key="2">
    <citation type="journal article" date="2015" name="PLoS ONE">
        <title>A universal mariner transposon system for forward genetic studies in the genus clostridium.</title>
        <authorList>
            <person name="Zhang Y."/>
            <person name="Grosse-Honebrink A."/>
            <person name="Minton N.P."/>
        </authorList>
    </citation>
    <scope>NUCLEOTIDE SEQUENCE [LARGE SCALE GENOMIC DNA]</scope>
    <source>
        <strain evidence="6 9">NCIMB 10696</strain>
    </source>
</reference>
<evidence type="ECO:0000313" key="6">
    <source>
        <dbReference type="EMBL" id="AKC62126.1"/>
    </source>
</evidence>
<dbReference type="Pfam" id="PF00005">
    <property type="entry name" value="ABC_tran"/>
    <property type="match status" value="1"/>
</dbReference>
<evidence type="ECO:0000313" key="7">
    <source>
        <dbReference type="EMBL" id="NFR60922.1"/>
    </source>
</evidence>
<dbReference type="GO" id="GO:0005524">
    <property type="term" value="F:ATP binding"/>
    <property type="evidence" value="ECO:0007669"/>
    <property type="project" value="UniProtKB-KW"/>
</dbReference>
<reference evidence="8 10" key="3">
    <citation type="submission" date="2017-09" db="EMBL/GenBank/DDBJ databases">
        <title>FDA dAtabase for Regulatory Grade micrObial Sequences (FDA-ARGOS): Supporting development and validation of Infectious Disease Dx tests.</title>
        <authorList>
            <person name="Kerrigan L."/>
            <person name="Long C."/>
            <person name="Tallon L.J."/>
            <person name="Sadzewicz L."/>
            <person name="Ott S."/>
            <person name="Zhao X."/>
            <person name="Nagaraj S."/>
            <person name="Vavikolanu K."/>
            <person name="Aluvathingal J."/>
            <person name="Nadendla S."/>
            <person name="Sichtig H."/>
        </authorList>
    </citation>
    <scope>NUCLEOTIDE SEQUENCE [LARGE SCALE GENOMIC DNA]</scope>
    <source>
        <strain evidence="8 10">FDAARGOS_423</strain>
    </source>
</reference>
<reference evidence="7 11" key="4">
    <citation type="submission" date="2019-04" db="EMBL/GenBank/DDBJ databases">
        <title>Genome sequencing of Clostridium botulinum Groups I-IV and Clostridium butyricum.</title>
        <authorList>
            <person name="Brunt J."/>
            <person name="Van Vliet A.H.M."/>
            <person name="Stringer S.C."/>
            <person name="Carter A.T."/>
            <person name="Peck M.W."/>
        </authorList>
    </citation>
    <scope>NUCLEOTIDE SEQUENCE [LARGE SCALE GENOMIC DNA]</scope>
    <source>
        <strain evidence="7 11">IFR 18/108</strain>
    </source>
</reference>
<dbReference type="SMART" id="SM00382">
    <property type="entry name" value="AAA"/>
    <property type="match status" value="1"/>
</dbReference>
<dbReference type="GeneID" id="92938123"/>
<dbReference type="PANTHER" id="PTHR43117:SF4">
    <property type="entry name" value="OSMOPROTECTANT IMPORT ATP-BINDING PROTEIN OSMV"/>
    <property type="match status" value="1"/>
</dbReference>
<evidence type="ECO:0000256" key="1">
    <source>
        <dbReference type="ARBA" id="ARBA00005417"/>
    </source>
</evidence>
<keyword evidence="4 7" id="KW-0067">ATP-binding</keyword>
<proteinExistence type="inferred from homology"/>
<dbReference type="SUPFAM" id="SSF52540">
    <property type="entry name" value="P-loop containing nucleoside triphosphate hydrolases"/>
    <property type="match status" value="1"/>
</dbReference>
<gene>
    <name evidence="6" type="ORF">CLSPO_c14060</name>
    <name evidence="8" type="ORF">CRX47_12765</name>
    <name evidence="7" type="ORF">FDF70_05255</name>
</gene>
<evidence type="ECO:0000256" key="2">
    <source>
        <dbReference type="ARBA" id="ARBA00022448"/>
    </source>
</evidence>
<dbReference type="AlphaFoldDB" id="A0A7X5SWV4"/>
<evidence type="ECO:0000313" key="10">
    <source>
        <dbReference type="Proteomes" id="UP000223854"/>
    </source>
</evidence>
<dbReference type="InterPro" id="IPR003593">
    <property type="entry name" value="AAA+_ATPase"/>
</dbReference>
<sequence length="258" mass="29106">MFDTLTLLAGYDKEGNKELLNKVEFKFGSVYTIIGRTGSGKTQLINDIESMVKGDSITNRSILLNNKKIENETSFNNKFVAHLSQNMNYALDLTVEEFLNLRIKCSNLNVSIKEIINKANIITGEKIEKKHILNKLSGGQSRALMIADIAVNNSSPIILIDEIENAGINKLAAINELMKSNKLIVIVTHDPLLALMGEKRIIMKNGAMYKLISRTKEEEILISKLHKLSIFNENLRLNLREGLNLKEDIIYDFKSILE</sequence>
<dbReference type="PROSITE" id="PS00211">
    <property type="entry name" value="ABC_TRANSPORTER_1"/>
    <property type="match status" value="1"/>
</dbReference>
<dbReference type="EMBL" id="PDLH01000007">
    <property type="protein sequence ID" value="PHH00680.1"/>
    <property type="molecule type" value="Genomic_DNA"/>
</dbReference>
<dbReference type="InterPro" id="IPR017871">
    <property type="entry name" value="ABC_transporter-like_CS"/>
</dbReference>
<reference evidence="6" key="1">
    <citation type="submission" date="2014-08" db="EMBL/GenBank/DDBJ databases">
        <authorList>
            <person name="Kubiak A."/>
            <person name="Poehlein A."/>
            <person name="Daniel R."/>
            <person name="Minton N.P."/>
        </authorList>
    </citation>
    <scope>NUCLEOTIDE SEQUENCE</scope>
    <source>
        <strain evidence="6">NCIMB 10696</strain>
    </source>
</reference>
<dbReference type="GO" id="GO:0016887">
    <property type="term" value="F:ATP hydrolysis activity"/>
    <property type="evidence" value="ECO:0007669"/>
    <property type="project" value="InterPro"/>
</dbReference>
<keyword evidence="10" id="KW-1185">Reference proteome</keyword>
<dbReference type="InterPro" id="IPR027417">
    <property type="entry name" value="P-loop_NTPase"/>
</dbReference>
<dbReference type="EMBL" id="CP009225">
    <property type="protein sequence ID" value="AKC62126.1"/>
    <property type="molecule type" value="Genomic_DNA"/>
</dbReference>